<dbReference type="AlphaFoldDB" id="A0A0A8YLV0"/>
<protein>
    <submittedName>
        <fullName evidence="1">Uncharacterized protein</fullName>
    </submittedName>
</protein>
<accession>A0A0A8YLV0</accession>
<proteinExistence type="predicted"/>
<reference evidence="1" key="1">
    <citation type="submission" date="2014-09" db="EMBL/GenBank/DDBJ databases">
        <authorList>
            <person name="Magalhaes I.L.F."/>
            <person name="Oliveira U."/>
            <person name="Santos F.R."/>
            <person name="Vidigal T.H.D.A."/>
            <person name="Brescovit A.D."/>
            <person name="Santos A.J."/>
        </authorList>
    </citation>
    <scope>NUCLEOTIDE SEQUENCE</scope>
    <source>
        <tissue evidence="1">Shoot tissue taken approximately 20 cm above the soil surface</tissue>
    </source>
</reference>
<organism evidence="1">
    <name type="scientific">Arundo donax</name>
    <name type="common">Giant reed</name>
    <name type="synonym">Donax arundinaceus</name>
    <dbReference type="NCBI Taxonomy" id="35708"/>
    <lineage>
        <taxon>Eukaryota</taxon>
        <taxon>Viridiplantae</taxon>
        <taxon>Streptophyta</taxon>
        <taxon>Embryophyta</taxon>
        <taxon>Tracheophyta</taxon>
        <taxon>Spermatophyta</taxon>
        <taxon>Magnoliopsida</taxon>
        <taxon>Liliopsida</taxon>
        <taxon>Poales</taxon>
        <taxon>Poaceae</taxon>
        <taxon>PACMAD clade</taxon>
        <taxon>Arundinoideae</taxon>
        <taxon>Arundineae</taxon>
        <taxon>Arundo</taxon>
    </lineage>
</organism>
<sequence length="43" mass="5074">MKWLMLSHVTYKSTQQTRIGQIEYPDKWVYPIKSVSCDRSGVL</sequence>
<dbReference type="EMBL" id="GBRH01270641">
    <property type="protein sequence ID" value="JAD27254.1"/>
    <property type="molecule type" value="Transcribed_RNA"/>
</dbReference>
<reference evidence="1" key="2">
    <citation type="journal article" date="2015" name="Data Brief">
        <title>Shoot transcriptome of the giant reed, Arundo donax.</title>
        <authorList>
            <person name="Barrero R.A."/>
            <person name="Guerrero F.D."/>
            <person name="Moolhuijzen P."/>
            <person name="Goolsby J.A."/>
            <person name="Tidwell J."/>
            <person name="Bellgard S.E."/>
            <person name="Bellgard M.I."/>
        </authorList>
    </citation>
    <scope>NUCLEOTIDE SEQUENCE</scope>
    <source>
        <tissue evidence="1">Shoot tissue taken approximately 20 cm above the soil surface</tissue>
    </source>
</reference>
<evidence type="ECO:0000313" key="1">
    <source>
        <dbReference type="EMBL" id="JAD27254.1"/>
    </source>
</evidence>
<name>A0A0A8YLV0_ARUDO</name>